<comment type="cofactor">
    <cofactor evidence="1">
        <name>heme b</name>
        <dbReference type="ChEBI" id="CHEBI:60344"/>
    </cofactor>
</comment>
<dbReference type="PANTHER" id="PTHR30295">
    <property type="entry name" value="BACTERIOFERRITIN"/>
    <property type="match status" value="1"/>
</dbReference>
<dbReference type="PIRSF" id="PIRSF002560">
    <property type="entry name" value="Bacterioferritin"/>
    <property type="match status" value="1"/>
</dbReference>
<dbReference type="NCBIfam" id="TIGR00754">
    <property type="entry name" value="bfr"/>
    <property type="match status" value="1"/>
</dbReference>
<feature type="domain" description="Ferritin-like diiron" evidence="10">
    <location>
        <begin position="1"/>
        <end position="145"/>
    </location>
</feature>
<dbReference type="CDD" id="cd00907">
    <property type="entry name" value="Bacterioferritin"/>
    <property type="match status" value="1"/>
</dbReference>
<dbReference type="FunFam" id="1.20.1260.10:FF:000005">
    <property type="entry name" value="Bacterioferritin"/>
    <property type="match status" value="1"/>
</dbReference>
<feature type="binding site" evidence="8">
    <location>
        <position position="51"/>
    </location>
    <ligand>
        <name>Fe cation</name>
        <dbReference type="ChEBI" id="CHEBI:24875"/>
        <label>1</label>
    </ligand>
</feature>
<comment type="similarity">
    <text evidence="2 7 9">Belongs to the bacterioferritin family.</text>
</comment>
<dbReference type="SUPFAM" id="SSF47240">
    <property type="entry name" value="Ferritin-like"/>
    <property type="match status" value="1"/>
</dbReference>
<dbReference type="GO" id="GO:0008199">
    <property type="term" value="F:ferric iron binding"/>
    <property type="evidence" value="ECO:0007669"/>
    <property type="project" value="InterPro"/>
</dbReference>
<evidence type="ECO:0000256" key="1">
    <source>
        <dbReference type="ARBA" id="ARBA00001970"/>
    </source>
</evidence>
<protein>
    <recommendedName>
        <fullName evidence="7 9">Bacterioferritin</fullName>
    </recommendedName>
</protein>
<evidence type="ECO:0000256" key="3">
    <source>
        <dbReference type="ARBA" id="ARBA00022434"/>
    </source>
</evidence>
<proteinExistence type="inferred from homology"/>
<evidence type="ECO:0000259" key="10">
    <source>
        <dbReference type="PROSITE" id="PS50905"/>
    </source>
</evidence>
<keyword evidence="3 7" id="KW-0409">Iron storage</keyword>
<feature type="binding site" evidence="8">
    <location>
        <position position="54"/>
    </location>
    <ligand>
        <name>Fe cation</name>
        <dbReference type="ChEBI" id="CHEBI:24875"/>
        <label>1</label>
    </ligand>
</feature>
<evidence type="ECO:0000256" key="5">
    <source>
        <dbReference type="ARBA" id="ARBA00022723"/>
    </source>
</evidence>
<dbReference type="InterPro" id="IPR012347">
    <property type="entry name" value="Ferritin-like"/>
</dbReference>
<evidence type="ECO:0000256" key="8">
    <source>
        <dbReference type="PIRSR" id="PIRSR002560-1"/>
    </source>
</evidence>
<feature type="binding site" evidence="8">
    <location>
        <position position="128"/>
    </location>
    <ligand>
        <name>Fe cation</name>
        <dbReference type="ChEBI" id="CHEBI:24875"/>
        <label>1</label>
    </ligand>
</feature>
<dbReference type="RefSeq" id="WP_148811923.1">
    <property type="nucleotide sequence ID" value="NZ_CP043046.1"/>
</dbReference>
<gene>
    <name evidence="11" type="primary">bfr</name>
    <name evidence="11" type="ORF">FXN63_00825</name>
</gene>
<feature type="binding site" evidence="8">
    <location>
        <position position="130"/>
    </location>
    <ligand>
        <name>Fe cation</name>
        <dbReference type="ChEBI" id="CHEBI:24875"/>
        <label>2</label>
    </ligand>
</feature>
<dbReference type="GO" id="GO:0020037">
    <property type="term" value="F:heme binding"/>
    <property type="evidence" value="ECO:0007669"/>
    <property type="project" value="TreeGrafter"/>
</dbReference>
<evidence type="ECO:0000256" key="2">
    <source>
        <dbReference type="ARBA" id="ARBA00008093"/>
    </source>
</evidence>
<keyword evidence="4 9" id="KW-0349">Heme</keyword>
<dbReference type="PRINTS" id="PR00601">
    <property type="entry name" value="BACFERRITIN"/>
</dbReference>
<reference evidence="11 12" key="1">
    <citation type="submission" date="2019-08" db="EMBL/GenBank/DDBJ databases">
        <title>Amphibian skin-associated Pigmentiphaga: genome sequence and occurrence across geography and hosts.</title>
        <authorList>
            <person name="Bletz M.C."/>
            <person name="Bunk B."/>
            <person name="Sproeer C."/>
            <person name="Biwer P."/>
            <person name="Reiter S."/>
            <person name="Rabemananjara F.C.E."/>
            <person name="Schulz S."/>
            <person name="Overmann J."/>
            <person name="Vences M."/>
        </authorList>
    </citation>
    <scope>NUCLEOTIDE SEQUENCE [LARGE SCALE GENOMIC DNA]</scope>
    <source>
        <strain evidence="11 12">Mada1488</strain>
    </source>
</reference>
<dbReference type="GO" id="GO:0006879">
    <property type="term" value="P:intracellular iron ion homeostasis"/>
    <property type="evidence" value="ECO:0007669"/>
    <property type="project" value="UniProtKB-KW"/>
</dbReference>
<evidence type="ECO:0000313" key="11">
    <source>
        <dbReference type="EMBL" id="QEI04532.1"/>
    </source>
</evidence>
<dbReference type="InterPro" id="IPR009040">
    <property type="entry name" value="Ferritin-like_diiron"/>
</dbReference>
<dbReference type="GO" id="GO:0006826">
    <property type="term" value="P:iron ion transport"/>
    <property type="evidence" value="ECO:0007669"/>
    <property type="project" value="InterPro"/>
</dbReference>
<feature type="binding site" description="axial binding residue" evidence="8">
    <location>
        <position position="52"/>
    </location>
    <ligand>
        <name>heme b</name>
        <dbReference type="ChEBI" id="CHEBI:60344"/>
        <note>ligand shared between dimeric partners</note>
    </ligand>
    <ligandPart>
        <name>Fe</name>
        <dbReference type="ChEBI" id="CHEBI:18248"/>
    </ligandPart>
</feature>
<feature type="binding site" evidence="8">
    <location>
        <position position="128"/>
    </location>
    <ligand>
        <name>Fe cation</name>
        <dbReference type="ChEBI" id="CHEBI:24875"/>
        <label>2</label>
    </ligand>
</feature>
<feature type="binding site" evidence="8">
    <location>
        <position position="51"/>
    </location>
    <ligand>
        <name>Fe cation</name>
        <dbReference type="ChEBI" id="CHEBI:24875"/>
        <label>2</label>
    </ligand>
</feature>
<dbReference type="GO" id="GO:0140315">
    <property type="term" value="F:iron ion sequestering activity"/>
    <property type="evidence" value="ECO:0007669"/>
    <property type="project" value="UniProtKB-ARBA"/>
</dbReference>
<dbReference type="InterPro" id="IPR008331">
    <property type="entry name" value="Ferritin_DPS_dom"/>
</dbReference>
<dbReference type="GO" id="GO:0005829">
    <property type="term" value="C:cytosol"/>
    <property type="evidence" value="ECO:0007669"/>
    <property type="project" value="TreeGrafter"/>
</dbReference>
<name>A0A5C0AR18_9BURK</name>
<dbReference type="PROSITE" id="PS00549">
    <property type="entry name" value="BACTERIOFERRITIN"/>
    <property type="match status" value="1"/>
</dbReference>
<evidence type="ECO:0000256" key="6">
    <source>
        <dbReference type="ARBA" id="ARBA00023004"/>
    </source>
</evidence>
<keyword evidence="12" id="KW-1185">Reference proteome</keyword>
<dbReference type="Gene3D" id="1.20.1260.10">
    <property type="match status" value="1"/>
</dbReference>
<dbReference type="PANTHER" id="PTHR30295:SF0">
    <property type="entry name" value="BACTERIOFERRITIN"/>
    <property type="match status" value="1"/>
</dbReference>
<evidence type="ECO:0000256" key="7">
    <source>
        <dbReference type="PIRNR" id="PIRNR002560"/>
    </source>
</evidence>
<evidence type="ECO:0000256" key="4">
    <source>
        <dbReference type="ARBA" id="ARBA00022617"/>
    </source>
</evidence>
<dbReference type="InterPro" id="IPR002024">
    <property type="entry name" value="Bacterioferritin"/>
</dbReference>
<evidence type="ECO:0000256" key="9">
    <source>
        <dbReference type="RuleBase" id="RU000623"/>
    </source>
</evidence>
<comment type="function">
    <text evidence="9">Iron-storage protein.</text>
</comment>
<accession>A0A5C0AR18</accession>
<feature type="binding site" evidence="8">
    <location>
        <position position="94"/>
    </location>
    <ligand>
        <name>Fe cation</name>
        <dbReference type="ChEBI" id="CHEBI:24875"/>
        <label>2</label>
    </ligand>
</feature>
<keyword evidence="5 7" id="KW-0479">Metal-binding</keyword>
<dbReference type="OrthoDB" id="9800505at2"/>
<dbReference type="EMBL" id="CP043046">
    <property type="protein sequence ID" value="QEI04532.1"/>
    <property type="molecule type" value="Genomic_DNA"/>
</dbReference>
<sequence length="162" mass="18488">MKGDKTVIQYLNKQLTNELTAINQYFLHARMLNHWGFDKLGKHEYAESIGEMKHADKLIERIFMLDGLPNLQDLHKLMIGENVPELLSCDLQLETAAQATVKEGIAYCESVRDYVSRDLLQMILDDTEEHIDYLETQIGLVEQLGIQNYLQLQVGDGEGVGH</sequence>
<evidence type="ECO:0000313" key="12">
    <source>
        <dbReference type="Proteomes" id="UP000325161"/>
    </source>
</evidence>
<dbReference type="AlphaFoldDB" id="A0A5C0AR18"/>
<feature type="binding site" evidence="8">
    <location>
        <position position="18"/>
    </location>
    <ligand>
        <name>Fe cation</name>
        <dbReference type="ChEBI" id="CHEBI:24875"/>
        <label>1</label>
    </ligand>
</feature>
<organism evidence="11 12">
    <name type="scientific">Pigmentiphaga aceris</name>
    <dbReference type="NCBI Taxonomy" id="1940612"/>
    <lineage>
        <taxon>Bacteria</taxon>
        <taxon>Pseudomonadati</taxon>
        <taxon>Pseudomonadota</taxon>
        <taxon>Betaproteobacteria</taxon>
        <taxon>Burkholderiales</taxon>
        <taxon>Alcaligenaceae</taxon>
        <taxon>Pigmentiphaga</taxon>
    </lineage>
</organism>
<keyword evidence="6 7" id="KW-0408">Iron</keyword>
<dbReference type="Proteomes" id="UP000325161">
    <property type="component" value="Chromosome"/>
</dbReference>
<dbReference type="GO" id="GO:0004322">
    <property type="term" value="F:ferroxidase activity"/>
    <property type="evidence" value="ECO:0007669"/>
    <property type="project" value="TreeGrafter"/>
</dbReference>
<dbReference type="Pfam" id="PF00210">
    <property type="entry name" value="Ferritin"/>
    <property type="match status" value="1"/>
</dbReference>
<dbReference type="InterPro" id="IPR009078">
    <property type="entry name" value="Ferritin-like_SF"/>
</dbReference>
<dbReference type="KEGG" id="pacr:FXN63_00825"/>
<dbReference type="PROSITE" id="PS50905">
    <property type="entry name" value="FERRITIN_LIKE"/>
    <property type="match status" value="1"/>
</dbReference>